<dbReference type="Proteomes" id="UP001331761">
    <property type="component" value="Unassembled WGS sequence"/>
</dbReference>
<name>A0AAN8FI18_TRICO</name>
<comment type="caution">
    <text evidence="1">The sequence shown here is derived from an EMBL/GenBank/DDBJ whole genome shotgun (WGS) entry which is preliminary data.</text>
</comment>
<gene>
    <name evidence="1" type="ORF">GCK32_022056</name>
</gene>
<dbReference type="EMBL" id="WIXE01008644">
    <property type="protein sequence ID" value="KAK5979136.1"/>
    <property type="molecule type" value="Genomic_DNA"/>
</dbReference>
<protein>
    <submittedName>
        <fullName evidence="1">Uncharacterized protein</fullName>
    </submittedName>
</protein>
<sequence length="32" mass="3603">PKQSGQSLEPKSSYECIGPPEQYMKRSSYLAI</sequence>
<keyword evidence="2" id="KW-1185">Reference proteome</keyword>
<accession>A0AAN8FI18</accession>
<proteinExistence type="predicted"/>
<dbReference type="AlphaFoldDB" id="A0AAN8FI18"/>
<evidence type="ECO:0000313" key="1">
    <source>
        <dbReference type="EMBL" id="KAK5979136.1"/>
    </source>
</evidence>
<reference evidence="1 2" key="1">
    <citation type="submission" date="2019-10" db="EMBL/GenBank/DDBJ databases">
        <title>Assembly and Annotation for the nematode Trichostrongylus colubriformis.</title>
        <authorList>
            <person name="Martin J."/>
        </authorList>
    </citation>
    <scope>NUCLEOTIDE SEQUENCE [LARGE SCALE GENOMIC DNA]</scope>
    <source>
        <strain evidence="1">G859</strain>
        <tissue evidence="1">Whole worm</tissue>
    </source>
</reference>
<evidence type="ECO:0000313" key="2">
    <source>
        <dbReference type="Proteomes" id="UP001331761"/>
    </source>
</evidence>
<feature type="non-terminal residue" evidence="1">
    <location>
        <position position="1"/>
    </location>
</feature>
<organism evidence="1 2">
    <name type="scientific">Trichostrongylus colubriformis</name>
    <name type="common">Black scour worm</name>
    <dbReference type="NCBI Taxonomy" id="6319"/>
    <lineage>
        <taxon>Eukaryota</taxon>
        <taxon>Metazoa</taxon>
        <taxon>Ecdysozoa</taxon>
        <taxon>Nematoda</taxon>
        <taxon>Chromadorea</taxon>
        <taxon>Rhabditida</taxon>
        <taxon>Rhabditina</taxon>
        <taxon>Rhabditomorpha</taxon>
        <taxon>Strongyloidea</taxon>
        <taxon>Trichostrongylidae</taxon>
        <taxon>Trichostrongylus</taxon>
    </lineage>
</organism>